<organism evidence="1 2">
    <name type="scientific">Rhodococcus phage Krishelle</name>
    <dbReference type="NCBI Taxonomy" id="2015829"/>
    <lineage>
        <taxon>Viruses</taxon>
        <taxon>Duplodnaviria</taxon>
        <taxon>Heunggongvirae</taxon>
        <taxon>Uroviricota</taxon>
        <taxon>Caudoviricetes</taxon>
        <taxon>Rerduovirus</taxon>
        <taxon>Rhodococcus virus Hiro</taxon>
    </lineage>
</organism>
<protein>
    <submittedName>
        <fullName evidence="1">Uncharacterized protein</fullName>
    </submittedName>
</protein>
<dbReference type="Proteomes" id="UP000225819">
    <property type="component" value="Segment"/>
</dbReference>
<evidence type="ECO:0000313" key="2">
    <source>
        <dbReference type="Proteomes" id="UP000225819"/>
    </source>
</evidence>
<name>A0A222ZK66_9CAUD</name>
<accession>A0A222ZK66</accession>
<proteinExistence type="predicted"/>
<reference evidence="1 2" key="1">
    <citation type="submission" date="2017-06" db="EMBL/GenBank/DDBJ databases">
        <authorList>
            <person name="Amorim Casas A."/>
            <person name="Anigbogu P.O."/>
            <person name="Braden C.R."/>
            <person name="Caturia M.L."/>
            <person name="Jacobsen D.A."/>
            <person name="Kleven K.J."/>
            <person name="Liesse E.W."/>
            <person name="Mahoney K.L."/>
            <person name="Mattison M.L."/>
            <person name="Schuette K.J."/>
            <person name="Souza L.T."/>
            <person name="Bonilla J.A."/>
            <person name="Klyczek K."/>
            <person name="Garlena R.A."/>
            <person name="Russell D.A."/>
            <person name="Pope W.H."/>
            <person name="Jacobs-Sera D."/>
            <person name="Hendrix R.W."/>
            <person name="Hatfull G.F."/>
        </authorList>
    </citation>
    <scope>NUCLEOTIDE SEQUENCE [LARGE SCALE GENOMIC DNA]</scope>
</reference>
<gene>
    <name evidence="1" type="primary">50</name>
    <name evidence="1" type="ORF">SEA_KRISHELLE_50</name>
</gene>
<evidence type="ECO:0000313" key="1">
    <source>
        <dbReference type="EMBL" id="ASR84430.1"/>
    </source>
</evidence>
<dbReference type="EMBL" id="MF324902">
    <property type="protein sequence ID" value="ASR84430.1"/>
    <property type="molecule type" value="Genomic_DNA"/>
</dbReference>
<sequence length="276" mass="30093">MTAIIAGTTGTVDFNHETVYRVTEGFAEGKLVYIHEGDSLEPDYDNDLFVYNVEAETGLGSVGYINADRLAVAGFKIGTKVRLTGLTSFAAGAVVSFKVGDEVEVASLPNVHGDVQIKAGYGSQRIDPKNLVLASTPVADLTIDSELPLGVELVNEISKQRWVLTPESVPNLFRSEGGSWITWRGYPEGSDLPLITVAELERKEAEAAAEADKPRVFENLWSVPQSLNVTDCDGDPWKFFEDKGWGLGQHSSTDPDNFDFAWSDPNNYAPFTEVKA</sequence>